<feature type="compositionally biased region" description="Low complexity" evidence="1">
    <location>
        <begin position="206"/>
        <end position="230"/>
    </location>
</feature>
<dbReference type="RefSeq" id="XP_018293624.1">
    <property type="nucleotide sequence ID" value="XM_018438364.1"/>
</dbReference>
<dbReference type="SUPFAM" id="SSF50729">
    <property type="entry name" value="PH domain-like"/>
    <property type="match status" value="1"/>
</dbReference>
<evidence type="ECO:0000313" key="3">
    <source>
        <dbReference type="EMBL" id="OAD75584.1"/>
    </source>
</evidence>
<evidence type="ECO:0000313" key="4">
    <source>
        <dbReference type="Proteomes" id="UP000077315"/>
    </source>
</evidence>
<dbReference type="CDD" id="cd00821">
    <property type="entry name" value="PH"/>
    <property type="match status" value="1"/>
</dbReference>
<keyword evidence="4" id="KW-1185">Reference proteome</keyword>
<feature type="domain" description="PH" evidence="2">
    <location>
        <begin position="6"/>
        <end position="106"/>
    </location>
</feature>
<protein>
    <recommendedName>
        <fullName evidence="2">PH domain-containing protein</fullName>
    </recommendedName>
</protein>
<reference evidence="4" key="1">
    <citation type="submission" date="2015-06" db="EMBL/GenBank/DDBJ databases">
        <title>Expansion of signal transduction pathways in fungi by whole-genome duplication.</title>
        <authorList>
            <consortium name="DOE Joint Genome Institute"/>
            <person name="Corrochano L.M."/>
            <person name="Kuo A."/>
            <person name="Marcet-Houben M."/>
            <person name="Polaino S."/>
            <person name="Salamov A."/>
            <person name="Villalobos J.M."/>
            <person name="Alvarez M.I."/>
            <person name="Avalos J."/>
            <person name="Benito E.P."/>
            <person name="Benoit I."/>
            <person name="Burger G."/>
            <person name="Camino L.P."/>
            <person name="Canovas D."/>
            <person name="Cerda-Olmedo E."/>
            <person name="Cheng J.-F."/>
            <person name="Dominguez A."/>
            <person name="Elias M."/>
            <person name="Eslava A.P."/>
            <person name="Glaser F."/>
            <person name="Grimwood J."/>
            <person name="Gutierrez G."/>
            <person name="Heitman J."/>
            <person name="Henrissat B."/>
            <person name="Iturriaga E.A."/>
            <person name="Lang B.F."/>
            <person name="Lavin J.L."/>
            <person name="Lee S."/>
            <person name="Li W."/>
            <person name="Lindquist E."/>
            <person name="Lopez-Garcia S."/>
            <person name="Luque E.M."/>
            <person name="Marcos A.T."/>
            <person name="Martin J."/>
            <person name="McCluskey K."/>
            <person name="Medina H.R."/>
            <person name="Miralles-Duran A."/>
            <person name="Miyazaki A."/>
            <person name="Munoz-Torres E."/>
            <person name="Oguiza J.A."/>
            <person name="Ohm R."/>
            <person name="Olmedo M."/>
            <person name="Orejas M."/>
            <person name="Ortiz-Castellanos L."/>
            <person name="Pisabarro A.G."/>
            <person name="Rodriguez-Romero J."/>
            <person name="Ruiz-Herrera J."/>
            <person name="Ruiz-Vazquez R."/>
            <person name="Sanz C."/>
            <person name="Schackwitz W."/>
            <person name="Schmutz J."/>
            <person name="Shahriari M."/>
            <person name="Shelest E."/>
            <person name="Silva-Franco F."/>
            <person name="Soanes D."/>
            <person name="Syed K."/>
            <person name="Tagua V.G."/>
            <person name="Talbot N.J."/>
            <person name="Thon M."/>
            <person name="De vries R.P."/>
            <person name="Wiebenga A."/>
            <person name="Yadav J.S."/>
            <person name="Braun E.L."/>
            <person name="Baker S."/>
            <person name="Garre V."/>
            <person name="Horwitz B."/>
            <person name="Torres-Martinez S."/>
            <person name="Idnurm A."/>
            <person name="Herrera-Estrella A."/>
            <person name="Gabaldon T."/>
            <person name="Grigoriev I.V."/>
        </authorList>
    </citation>
    <scope>NUCLEOTIDE SEQUENCE [LARGE SCALE GENOMIC DNA]</scope>
    <source>
        <strain evidence="4">NRRL 1555(-)</strain>
    </source>
</reference>
<sequence length="315" mass="35570">MPTRDLEYPQGWLFRWTRNKLKSVWQKRYYVLSETELRYYKDQQGCELAGIIELRFYKSAQAYTTKKAPYSFQITSRCTERKSYIISAENEQDRQFWIALIDAAIRDLESKTMQRFDRRETQVDEEQDYSNSVLDKWLDRLDLNDHNHSQSRIDSSLLSPKYAPSLISHDCDSIIDKYASIPPALRSCQSIESLNTNGSSLRSEPTTLSSGSTRSLLQPSSYCSALSASSPGKGKGPEVVVTSSHSTPPLGSSLHLTTSTPSPSSFDATTSPSTRTRTSNPNPNYLWQPQPRNSSLSSTKTKDLKKAFSSTRSVS</sequence>
<proteinExistence type="predicted"/>
<dbReference type="OrthoDB" id="73680at2759"/>
<name>A0A167NBC6_PHYB8</name>
<evidence type="ECO:0000259" key="2">
    <source>
        <dbReference type="PROSITE" id="PS50003"/>
    </source>
</evidence>
<feature type="compositionally biased region" description="Polar residues" evidence="1">
    <location>
        <begin position="195"/>
        <end position="205"/>
    </location>
</feature>
<dbReference type="InParanoid" id="A0A167NBC6"/>
<dbReference type="VEuPathDB" id="FungiDB:PHYBLDRAFT_180831"/>
<dbReference type="Gene3D" id="2.30.29.30">
    <property type="entry name" value="Pleckstrin-homology domain (PH domain)/Phosphotyrosine-binding domain (PTB)"/>
    <property type="match status" value="1"/>
</dbReference>
<dbReference type="GO" id="GO:0007165">
    <property type="term" value="P:signal transduction"/>
    <property type="evidence" value="ECO:0007669"/>
    <property type="project" value="InterPro"/>
</dbReference>
<dbReference type="Proteomes" id="UP000077315">
    <property type="component" value="Unassembled WGS sequence"/>
</dbReference>
<dbReference type="GeneID" id="28999270"/>
<dbReference type="PROSITE" id="PS50003">
    <property type="entry name" value="PH_DOMAIN"/>
    <property type="match status" value="1"/>
</dbReference>
<dbReference type="GO" id="GO:0017124">
    <property type="term" value="F:SH3 domain binding"/>
    <property type="evidence" value="ECO:0007669"/>
    <property type="project" value="TreeGrafter"/>
</dbReference>
<dbReference type="AlphaFoldDB" id="A0A167NBC6"/>
<dbReference type="PANTHER" id="PTHR15126:SF4">
    <property type="entry name" value="SH3 DOMAIN-BINDING PROTEIN 2"/>
    <property type="match status" value="1"/>
</dbReference>
<dbReference type="InterPro" id="IPR035848">
    <property type="entry name" value="SH3BP2"/>
</dbReference>
<dbReference type="SMART" id="SM00233">
    <property type="entry name" value="PH"/>
    <property type="match status" value="1"/>
</dbReference>
<dbReference type="PANTHER" id="PTHR15126">
    <property type="entry name" value="SH3-BINDING"/>
    <property type="match status" value="1"/>
</dbReference>
<organism evidence="3 4">
    <name type="scientific">Phycomyces blakesleeanus (strain ATCC 8743b / DSM 1359 / FGSC 10004 / NBRC 33097 / NRRL 1555)</name>
    <dbReference type="NCBI Taxonomy" id="763407"/>
    <lineage>
        <taxon>Eukaryota</taxon>
        <taxon>Fungi</taxon>
        <taxon>Fungi incertae sedis</taxon>
        <taxon>Mucoromycota</taxon>
        <taxon>Mucoromycotina</taxon>
        <taxon>Mucoromycetes</taxon>
        <taxon>Mucorales</taxon>
        <taxon>Phycomycetaceae</taxon>
        <taxon>Phycomyces</taxon>
    </lineage>
</organism>
<dbReference type="Pfam" id="PF00169">
    <property type="entry name" value="PH"/>
    <property type="match status" value="1"/>
</dbReference>
<dbReference type="EMBL" id="KV440977">
    <property type="protein sequence ID" value="OAD75584.1"/>
    <property type="molecule type" value="Genomic_DNA"/>
</dbReference>
<accession>A0A167NBC6</accession>
<evidence type="ECO:0000256" key="1">
    <source>
        <dbReference type="SAM" id="MobiDB-lite"/>
    </source>
</evidence>
<feature type="region of interest" description="Disordered" evidence="1">
    <location>
        <begin position="195"/>
        <end position="315"/>
    </location>
</feature>
<dbReference type="InterPro" id="IPR011993">
    <property type="entry name" value="PH-like_dom_sf"/>
</dbReference>
<gene>
    <name evidence="3" type="ORF">PHYBLDRAFT_180831</name>
</gene>
<feature type="compositionally biased region" description="Low complexity" evidence="1">
    <location>
        <begin position="242"/>
        <end position="284"/>
    </location>
</feature>
<dbReference type="InterPro" id="IPR001849">
    <property type="entry name" value="PH_domain"/>
</dbReference>